<comment type="catalytic activity">
    <reaction evidence="3">
        <text>a long-chain fatty acyl-CoA + H2O = a long-chain fatty acid + CoA + H(+)</text>
        <dbReference type="Rhea" id="RHEA:67680"/>
        <dbReference type="ChEBI" id="CHEBI:15377"/>
        <dbReference type="ChEBI" id="CHEBI:15378"/>
        <dbReference type="ChEBI" id="CHEBI:57287"/>
        <dbReference type="ChEBI" id="CHEBI:57560"/>
        <dbReference type="ChEBI" id="CHEBI:83139"/>
    </reaction>
</comment>
<evidence type="ECO:0000313" key="10">
    <source>
        <dbReference type="Proteomes" id="UP001500782"/>
    </source>
</evidence>
<keyword evidence="1" id="KW-0378">Hydrolase</keyword>
<name>A0ABP3G7R8_9BACI</name>
<dbReference type="PANTHER" id="PTHR43240:SF20">
    <property type="entry name" value="MEDIUM_LONG-CHAIN ACYL-COA THIOESTERASE YIGI"/>
    <property type="match status" value="1"/>
</dbReference>
<accession>A0ABP3G7R8</accession>
<evidence type="ECO:0000256" key="1">
    <source>
        <dbReference type="ARBA" id="ARBA00022801"/>
    </source>
</evidence>
<evidence type="ECO:0000256" key="7">
    <source>
        <dbReference type="ARBA" id="ARBA00048062"/>
    </source>
</evidence>
<comment type="caution">
    <text evidence="9">The sequence shown here is derived from an EMBL/GenBank/DDBJ whole genome shotgun (WGS) entry which is preliminary data.</text>
</comment>
<dbReference type="Proteomes" id="UP001500782">
    <property type="component" value="Unassembled WGS sequence"/>
</dbReference>
<evidence type="ECO:0000313" key="9">
    <source>
        <dbReference type="EMBL" id="GAA0338807.1"/>
    </source>
</evidence>
<feature type="domain" description="Thioesterase" evidence="8">
    <location>
        <begin position="74"/>
        <end position="148"/>
    </location>
</feature>
<dbReference type="SUPFAM" id="SSF54637">
    <property type="entry name" value="Thioesterase/thiol ester dehydrase-isomerase"/>
    <property type="match status" value="1"/>
</dbReference>
<dbReference type="NCBIfam" id="TIGR00369">
    <property type="entry name" value="unchar_dom_1"/>
    <property type="match status" value="1"/>
</dbReference>
<dbReference type="Pfam" id="PF03061">
    <property type="entry name" value="4HBT"/>
    <property type="match status" value="1"/>
</dbReference>
<evidence type="ECO:0000256" key="3">
    <source>
        <dbReference type="ARBA" id="ARBA00036002"/>
    </source>
</evidence>
<protein>
    <recommendedName>
        <fullName evidence="6">Medium/long-chain acyl-CoA thioesterase YigI</fullName>
        <ecNumber evidence="5">3.1.2.20</ecNumber>
    </recommendedName>
</protein>
<comment type="similarity">
    <text evidence="4">Belongs to the YigI thioesterase family.</text>
</comment>
<dbReference type="InterPro" id="IPR006683">
    <property type="entry name" value="Thioestr_dom"/>
</dbReference>
<proteinExistence type="inferred from homology"/>
<dbReference type="RefSeq" id="WP_343800905.1">
    <property type="nucleotide sequence ID" value="NZ_BAAADJ010000055.1"/>
</dbReference>
<dbReference type="InterPro" id="IPR003736">
    <property type="entry name" value="PAAI_dom"/>
</dbReference>
<dbReference type="InterPro" id="IPR029069">
    <property type="entry name" value="HotDog_dom_sf"/>
</dbReference>
<keyword evidence="10" id="KW-1185">Reference proteome</keyword>
<comment type="catalytic activity">
    <reaction evidence="2">
        <text>a fatty acyl-CoA + H2O = a fatty acid + CoA + H(+)</text>
        <dbReference type="Rhea" id="RHEA:16781"/>
        <dbReference type="ChEBI" id="CHEBI:15377"/>
        <dbReference type="ChEBI" id="CHEBI:15378"/>
        <dbReference type="ChEBI" id="CHEBI:28868"/>
        <dbReference type="ChEBI" id="CHEBI:57287"/>
        <dbReference type="ChEBI" id="CHEBI:77636"/>
        <dbReference type="EC" id="3.1.2.20"/>
    </reaction>
</comment>
<evidence type="ECO:0000256" key="6">
    <source>
        <dbReference type="ARBA" id="ARBA00040062"/>
    </source>
</evidence>
<dbReference type="CDD" id="cd03443">
    <property type="entry name" value="PaaI_thioesterase"/>
    <property type="match status" value="1"/>
</dbReference>
<dbReference type="PANTHER" id="PTHR43240">
    <property type="entry name" value="1,4-DIHYDROXY-2-NAPHTHOYL-COA THIOESTERASE 1"/>
    <property type="match status" value="1"/>
</dbReference>
<reference evidence="10" key="1">
    <citation type="journal article" date="2019" name="Int. J. Syst. Evol. Microbiol.">
        <title>The Global Catalogue of Microorganisms (GCM) 10K type strain sequencing project: providing services to taxonomists for standard genome sequencing and annotation.</title>
        <authorList>
            <consortium name="The Broad Institute Genomics Platform"/>
            <consortium name="The Broad Institute Genome Sequencing Center for Infectious Disease"/>
            <person name="Wu L."/>
            <person name="Ma J."/>
        </authorList>
    </citation>
    <scope>NUCLEOTIDE SEQUENCE [LARGE SCALE GENOMIC DNA]</scope>
    <source>
        <strain evidence="10">JCM 9731</strain>
    </source>
</reference>
<dbReference type="Gene3D" id="3.10.129.10">
    <property type="entry name" value="Hotdog Thioesterase"/>
    <property type="match status" value="1"/>
</dbReference>
<sequence>MKEKLQQEWASFIEEATTEEQEILRLFLNGIKRKKSGMNESYISSFLQIEKNTVADGLEMTFPITPFALNSLDIVHGGVTATVLDTVMGTYAHMLISKDRAAVTSEMNLHFLAKGVGEKIYSKATLIHKGNTRLVMEAKAYREDGTLMAHATGTFHIIPRPEK</sequence>
<dbReference type="EC" id="3.1.2.20" evidence="5"/>
<evidence type="ECO:0000256" key="5">
    <source>
        <dbReference type="ARBA" id="ARBA00038894"/>
    </source>
</evidence>
<organism evidence="9 10">
    <name type="scientific">Bacillus carboniphilus</name>
    <dbReference type="NCBI Taxonomy" id="86663"/>
    <lineage>
        <taxon>Bacteria</taxon>
        <taxon>Bacillati</taxon>
        <taxon>Bacillota</taxon>
        <taxon>Bacilli</taxon>
        <taxon>Bacillales</taxon>
        <taxon>Bacillaceae</taxon>
        <taxon>Bacillus</taxon>
    </lineage>
</organism>
<dbReference type="EMBL" id="BAAADJ010000055">
    <property type="protein sequence ID" value="GAA0338807.1"/>
    <property type="molecule type" value="Genomic_DNA"/>
</dbReference>
<comment type="catalytic activity">
    <reaction evidence="7">
        <text>a medium-chain fatty acyl-CoA + H2O = a medium-chain fatty acid + CoA + H(+)</text>
        <dbReference type="Rhea" id="RHEA:68184"/>
        <dbReference type="ChEBI" id="CHEBI:15377"/>
        <dbReference type="ChEBI" id="CHEBI:15378"/>
        <dbReference type="ChEBI" id="CHEBI:57287"/>
        <dbReference type="ChEBI" id="CHEBI:59558"/>
        <dbReference type="ChEBI" id="CHEBI:90546"/>
    </reaction>
</comment>
<evidence type="ECO:0000259" key="8">
    <source>
        <dbReference type="Pfam" id="PF03061"/>
    </source>
</evidence>
<evidence type="ECO:0000256" key="4">
    <source>
        <dbReference type="ARBA" id="ARBA00038381"/>
    </source>
</evidence>
<evidence type="ECO:0000256" key="2">
    <source>
        <dbReference type="ARBA" id="ARBA00035880"/>
    </source>
</evidence>
<gene>
    <name evidence="9" type="ORF">GCM10008967_31360</name>
</gene>